<protein>
    <submittedName>
        <fullName evidence="1">Uncharacterized protein</fullName>
    </submittedName>
</protein>
<accession>A0A420Y8S8</accession>
<organism evidence="1 2">
    <name type="scientific">Coniochaeta pulveracea</name>
    <dbReference type="NCBI Taxonomy" id="177199"/>
    <lineage>
        <taxon>Eukaryota</taxon>
        <taxon>Fungi</taxon>
        <taxon>Dikarya</taxon>
        <taxon>Ascomycota</taxon>
        <taxon>Pezizomycotina</taxon>
        <taxon>Sordariomycetes</taxon>
        <taxon>Sordariomycetidae</taxon>
        <taxon>Coniochaetales</taxon>
        <taxon>Coniochaetaceae</taxon>
        <taxon>Coniochaeta</taxon>
    </lineage>
</organism>
<name>A0A420Y8S8_9PEZI</name>
<proteinExistence type="predicted"/>
<dbReference type="Proteomes" id="UP000275385">
    <property type="component" value="Unassembled WGS sequence"/>
</dbReference>
<evidence type="ECO:0000313" key="2">
    <source>
        <dbReference type="Proteomes" id="UP000275385"/>
    </source>
</evidence>
<reference evidence="1 2" key="1">
    <citation type="submission" date="2018-08" db="EMBL/GenBank/DDBJ databases">
        <title>Draft genome of the lignicolous fungus Coniochaeta pulveracea.</title>
        <authorList>
            <person name="Borstlap C.J."/>
            <person name="De Witt R.N."/>
            <person name="Botha A."/>
            <person name="Volschenk H."/>
        </authorList>
    </citation>
    <scope>NUCLEOTIDE SEQUENCE [LARGE SCALE GENOMIC DNA]</scope>
    <source>
        <strain evidence="1 2">CAB683</strain>
    </source>
</reference>
<dbReference type="AlphaFoldDB" id="A0A420Y8S8"/>
<gene>
    <name evidence="1" type="ORF">DL546_004704</name>
</gene>
<keyword evidence="2" id="KW-1185">Reference proteome</keyword>
<evidence type="ECO:0000313" key="1">
    <source>
        <dbReference type="EMBL" id="RKU44304.1"/>
    </source>
</evidence>
<sequence>MRLSLATVTGAGVLGLAGVARACLYWEFDLTVRTATYTNMHAAFNDNGVETCEGNYAPPYNDRYFWFNCISGYSLQINEDLNDQHRWSITYSTPHGGFDWIAYSSVVSGTELATGKNFC</sequence>
<comment type="caution">
    <text evidence="1">The sequence shown here is derived from an EMBL/GenBank/DDBJ whole genome shotgun (WGS) entry which is preliminary data.</text>
</comment>
<dbReference type="EMBL" id="QVQW01000032">
    <property type="protein sequence ID" value="RKU44304.1"/>
    <property type="molecule type" value="Genomic_DNA"/>
</dbReference>